<feature type="compositionally biased region" description="Polar residues" evidence="3">
    <location>
        <begin position="1250"/>
        <end position="1263"/>
    </location>
</feature>
<sequence length="2877" mass="319128">MAWQSPSAMNGGGANGGGDGNAPAGTEYTLQGVMRFLQLEWHNHERARNAWDIERAEMKAKIAKQEGEVRSAKKLNDQLNKHIRMLEQALTNERKKKSEAAGGDSEAGADDKKDLKGKKDGVNSTKPQNKKHNSFLDVDSEFFDRAEADRENLREKSKLYLTKCVEEITYLLTPPPQASQQQQNLQPLANGNGYLNHGEASMEDIYLQQHRQRLQSQLPTMPGTTMPTHQPPNVPVPSELQSLANQHQIHHAPQMTREPSQQQPLAHNASMAQELLGQQRQPQNQQHYSSVPEEQVEKVTHAFDSEGRQIPIAEENASDPSQAASQEKETDDWIFDPASETAQEGPPRRPDTEEFPSANSIPAKSPPRPVKRASKDHVRRLSNDQKAQQAVAQQAAKTDPQSFKVRFALRGHLDVVRSVIFTGGGSPSEPEICTAGDDGMIKRWMIPASYANQHSMSNDLDIQPFWSHRGHEGTVTSLAACPASAHFATGGRVSGDGWIFSGGQDATIRVWERGRVDPKATLEGHTDAVWTVCVLPTTCANLFGSDSSKYGGPDRVILASGSADGTIKIWAVSAPPQLVSPQTNSRRGVGGSRRHSVTSGSNHPSSPQPSIATTTPFHYMLIHTIERDTHPSPTCISPLSPTGENFVVSFSDASILVYDTRTGEELIGMASNESYDGTPATGITSVVTSSQYLESASQEAGRGGPDDEGIHGPTGSANGGLEGVIISGHEDHLIRFFDANSGQCTYSMLAHPAAISSLSLSKDGREAVSAGHDASIRFWSLDKRICTQEITAHRIMRGEGVCSVVWSQDGRLVVSAGGDGIVKLVALPQSIQSAKDLYDLRAKYKDASVLITAIYSESMVIAASLSQVQNLLQHDALREKPQLLETFDRALTGCRVVYGCLEEEVRELRIKAENDELKFKDRARFLWKEDTFKELLTQIRGQQSALSLLIQGLQMESIVDIKKLVEDNSTTLDQVVKRSRTLRQSHPRLKVPESLFSQQSLGGKDVDTDSIAKAAEFTFDDEVVNSKAYRRAMAMALSSNNGAIAQESSDTDVLEDYSTALGSMSQGNDKDRSVDPIDLPPLSSEEGKTTTSVPEPEAEAEPEISSQVATKDDHADLFDTLERDILSFMPQTSSAALCLTPNHTGSENPSALPSRIDPLTPSHTGSENASALPVRSTDSLTPAPLRSFSGDKPINDSEAPPPLPPRRPSGQPVATPKMRSVSSDDSIFSSDAPSILSKVSTASTYTVYETPQLSPNSTGQSSRKPLPLGHRSSYNALGNVEFDVNEPKAQGTSLLLHNIEMNSIWRSLVDAERKFVDRMVRLKRMFYDNIIRQWPIIEKHLNAILVGEQLATLHQQCLLHTMDQELAGNGSALCNPYIFEVWVDKSQRLYREYCRKMPHASSSLRTTQNMDPKFSPYVNTLGLSISYFGKSWQDYLELPIIQLQTYVDSLESLINIAETLRDPAANSEVMRLRRALQAVTWLKTLTLALLEEAQGREDVQNLEKRIRTDTSTLSQLYLHDPSRRVVHQGGMAMKFKGQGPWIPVHAMLLDNYFFWGRVKKSKGDEVLVTDPPIAIADMGFFLPGDAHQFQKATMLDQIARGSVVYTVTLTNNARDGKPDLLGLYDIQDRKTWTDHFTTARTKFYSRADLIKSAVHLPAHDQTFTTLYTSTAIMSGLLGEELVQAGHVPIPDGLSVDNVVGIITVYDHRAYHANRSTAYRKSRIRTQLADGEWSLDGCHVFLVAIQGRHCYTMGRADNKSASPSTLDVYFPGSRVGIHQFNLAPVWKSDSWRLQSATETIAEVNGAPIQLSTPRTRKLSSQLPQAIHLRQNLVNHVLINGLRVEIFMLKTVRGLYPIQDYQLLELRPELQEVVHRSETWARDRYLQRSDQISTNTYRVLERFTGNIETAKFFHHNDNGQDLRDVEFLKLAKDKVDASLVRYLQSVEINHIPAVITETHEGFEPYAALEKDIKEQHPRLRFRIASKLLRRLMSALTFLHFHKILHGNVTKESALLRLVDFKPETVLLVDYSKSTSFPSGAPEPFKRMTEDGRAVMEIVESCCDIWQLRKAATKDAYSEDFMMNKTEAASREFELMERVVADFFGPEGKSRESKEGKKMLRLLSMKQHGWHKARNDQIHNATRREVGPCRSDMIKEMELDWVLMHPSSKIGEEQHMLLTLGHPYLDGLASIVYHNRWELTPREVCAKIRELAGDVEEPWQSFSVKRTVSFMQNGTGFEERGILNWIAGCCEAYPKWHYAFVQEYERQISPQHGIIKFAEIKRLWDALVKYGTKPDFMQATFAGLTTGNIMNQPTTHFEETHQVWYHKPSRMFNLTHLHRLAAPDLLLACINEGTIGCNNFVEVRGESEIEGLYATLSLLAAFSSSLELTVDIPDHTPQFPLYDPADFSQVLHHVVLVHTGLLPWASVTRQGGQYNFHAPLAPKAPETAGKFLPTYFGSMKVLPKALGGREEYSRPDHWSKFTTATEIDEAADLVKRTILPAKGPLKKTVSQPGRSDQTCSPHVYHSTLVQTLKHRKQAFAEAQSPAKRNDGDQSSLAVMPAAKRLHVLSAVGNLTPGSVPSARAPQLSASFVDRQLDHMMANMERQSQSPSPGPFLDIPRAPDESFFQRDNGVNTNTLVSPPTAEAATKDSFTIASDGGSDLEDDYKQAEAWLNAMGDEEEPQVAGIFGVNFHHSLRQQGDGSDTDADESEEDRDDEMPIVHEKVEQADDHSLSDMPTPSMKESSSFTLDPRATTRTAGFEQQATSKSFPIRSSLQLATPMVSSPRFAPPFSARSFGSFGDVGGHRRSGISLSDLARVSIRNAPTVSSPLPLATAATLPRTVTSQAAPCFSSPAWMLRMQSDDDDLPDTDQGEQFSDDSD</sequence>
<feature type="compositionally biased region" description="Basic and acidic residues" evidence="3">
    <location>
        <begin position="2714"/>
        <end position="2730"/>
    </location>
</feature>
<dbReference type="Gene3D" id="1.20.900.10">
    <property type="entry name" value="Dbl homology (DH) domain"/>
    <property type="match status" value="1"/>
</dbReference>
<dbReference type="PROSITE" id="PS50010">
    <property type="entry name" value="DH_2"/>
    <property type="match status" value="1"/>
</dbReference>
<feature type="region of interest" description="Disordered" evidence="3">
    <location>
        <begin position="309"/>
        <end position="397"/>
    </location>
</feature>
<keyword evidence="7" id="KW-1185">Reference proteome</keyword>
<dbReference type="Pfam" id="PF08232">
    <property type="entry name" value="Striatin"/>
    <property type="match status" value="1"/>
</dbReference>
<comment type="caution">
    <text evidence="6">The sequence shown here is derived from an EMBL/GenBank/DDBJ whole genome shotgun (WGS) entry which is preliminary data.</text>
</comment>
<dbReference type="Gene3D" id="2.130.10.10">
    <property type="entry name" value="YVTN repeat-like/Quinoprotein amine dehydrogenase"/>
    <property type="match status" value="2"/>
</dbReference>
<dbReference type="RefSeq" id="XP_038783124.1">
    <property type="nucleotide sequence ID" value="XM_038934322.1"/>
</dbReference>
<evidence type="ECO:0000256" key="2">
    <source>
        <dbReference type="PROSITE-ProRule" id="PRU00221"/>
    </source>
</evidence>
<reference evidence="6" key="1">
    <citation type="submission" date="2020-01" db="EMBL/GenBank/DDBJ databases">
        <authorList>
            <person name="Feng Z.H.Z."/>
        </authorList>
    </citation>
    <scope>NUCLEOTIDE SEQUENCE</scope>
    <source>
        <strain evidence="6">CBS107.38</strain>
    </source>
</reference>
<dbReference type="InterPro" id="IPR000719">
    <property type="entry name" value="Prot_kinase_dom"/>
</dbReference>
<feature type="compositionally biased region" description="Polar residues" evidence="3">
    <location>
        <begin position="2732"/>
        <end position="2746"/>
    </location>
</feature>
<dbReference type="PROSITE" id="PS50294">
    <property type="entry name" value="WD_REPEATS_REGION"/>
    <property type="match status" value="1"/>
</dbReference>
<dbReference type="GO" id="GO:0004672">
    <property type="term" value="F:protein kinase activity"/>
    <property type="evidence" value="ECO:0007669"/>
    <property type="project" value="InterPro"/>
</dbReference>
<evidence type="ECO:0000313" key="6">
    <source>
        <dbReference type="EMBL" id="KAF7672774.1"/>
    </source>
</evidence>
<feature type="region of interest" description="Disordered" evidence="3">
    <location>
        <begin position="1250"/>
        <end position="1269"/>
    </location>
</feature>
<feature type="region of interest" description="Disordered" evidence="3">
    <location>
        <begin position="276"/>
        <end position="295"/>
    </location>
</feature>
<feature type="region of interest" description="Disordered" evidence="3">
    <location>
        <begin position="91"/>
        <end position="133"/>
    </location>
</feature>
<feature type="region of interest" description="Disordered" evidence="3">
    <location>
        <begin position="2692"/>
        <end position="2746"/>
    </location>
</feature>
<gene>
    <name evidence="6" type="ORF">GT037_009275</name>
</gene>
<dbReference type="Pfam" id="PF00400">
    <property type="entry name" value="WD40"/>
    <property type="match status" value="4"/>
</dbReference>
<dbReference type="InterPro" id="IPR015943">
    <property type="entry name" value="WD40/YVTN_repeat-like_dom_sf"/>
</dbReference>
<dbReference type="SMART" id="SM00320">
    <property type="entry name" value="WD40"/>
    <property type="match status" value="7"/>
</dbReference>
<accession>A0A8H7AWU2</accession>
<feature type="repeat" description="WD" evidence="2">
    <location>
        <begin position="553"/>
        <end position="580"/>
    </location>
</feature>
<dbReference type="SUPFAM" id="SSF56112">
    <property type="entry name" value="Protein kinase-like (PK-like)"/>
    <property type="match status" value="1"/>
</dbReference>
<feature type="compositionally biased region" description="Polar residues" evidence="3">
    <location>
        <begin position="1139"/>
        <end position="1151"/>
    </location>
</feature>
<feature type="domain" description="Protein kinase" evidence="5">
    <location>
        <begin position="1884"/>
        <end position="2182"/>
    </location>
</feature>
<feature type="region of interest" description="Disordered" evidence="3">
    <location>
        <begin position="1139"/>
        <end position="1226"/>
    </location>
</feature>
<dbReference type="PROSITE" id="PS50011">
    <property type="entry name" value="PROTEIN_KINASE_DOM"/>
    <property type="match status" value="1"/>
</dbReference>
<feature type="repeat" description="WD" evidence="2">
    <location>
        <begin position="748"/>
        <end position="789"/>
    </location>
</feature>
<dbReference type="CDD" id="cd00200">
    <property type="entry name" value="WD40"/>
    <property type="match status" value="1"/>
</dbReference>
<feature type="compositionally biased region" description="Low complexity" evidence="3">
    <location>
        <begin position="385"/>
        <end position="397"/>
    </location>
</feature>
<feature type="compositionally biased region" description="Basic and acidic residues" evidence="3">
    <location>
        <begin position="373"/>
        <end position="383"/>
    </location>
</feature>
<feature type="region of interest" description="Disordered" evidence="3">
    <location>
        <begin position="2855"/>
        <end position="2877"/>
    </location>
</feature>
<evidence type="ECO:0000259" key="4">
    <source>
        <dbReference type="PROSITE" id="PS50010"/>
    </source>
</evidence>
<dbReference type="PANTHER" id="PTHR15653:SF0">
    <property type="entry name" value="CONNECTOR OF KINASE TO AP-1, ISOFORM E"/>
    <property type="match status" value="1"/>
</dbReference>
<dbReference type="InterPro" id="IPR013258">
    <property type="entry name" value="Striatin_N"/>
</dbReference>
<reference evidence="6" key="2">
    <citation type="submission" date="2020-08" db="EMBL/GenBank/DDBJ databases">
        <title>Draft Genome Sequence of Cumin Blight Pathogen Alternaria burnsii.</title>
        <authorList>
            <person name="Feng Z."/>
        </authorList>
    </citation>
    <scope>NUCLEOTIDE SEQUENCE</scope>
    <source>
        <strain evidence="6">CBS107.38</strain>
    </source>
</reference>
<evidence type="ECO:0000256" key="3">
    <source>
        <dbReference type="SAM" id="MobiDB-lite"/>
    </source>
</evidence>
<dbReference type="Gene3D" id="1.10.510.10">
    <property type="entry name" value="Transferase(Phosphotransferase) domain 1"/>
    <property type="match status" value="1"/>
</dbReference>
<feature type="region of interest" description="Disordered" evidence="3">
    <location>
        <begin position="1061"/>
        <end position="1111"/>
    </location>
</feature>
<dbReference type="InterPro" id="IPR051488">
    <property type="entry name" value="WD_repeat_striatin"/>
</dbReference>
<dbReference type="EMBL" id="JAAABM010000015">
    <property type="protein sequence ID" value="KAF7672774.1"/>
    <property type="molecule type" value="Genomic_DNA"/>
</dbReference>
<dbReference type="InterPro" id="IPR001680">
    <property type="entry name" value="WD40_rpt"/>
</dbReference>
<feature type="compositionally biased region" description="Gly residues" evidence="3">
    <location>
        <begin position="10"/>
        <end position="20"/>
    </location>
</feature>
<proteinExistence type="predicted"/>
<evidence type="ECO:0000259" key="5">
    <source>
        <dbReference type="PROSITE" id="PS50011"/>
    </source>
</evidence>
<name>A0A8H7AWU2_9PLEO</name>
<dbReference type="Proteomes" id="UP000596902">
    <property type="component" value="Unassembled WGS sequence"/>
</dbReference>
<feature type="compositionally biased region" description="Acidic residues" evidence="3">
    <location>
        <begin position="2859"/>
        <end position="2877"/>
    </location>
</feature>
<dbReference type="InterPro" id="IPR035899">
    <property type="entry name" value="DBL_dom_sf"/>
</dbReference>
<dbReference type="Gene3D" id="1.20.5.300">
    <property type="match status" value="1"/>
</dbReference>
<protein>
    <recommendedName>
        <fullName evidence="8">Striatin</fullName>
    </recommendedName>
</protein>
<dbReference type="Gene3D" id="3.30.200.20">
    <property type="entry name" value="Phosphorylase Kinase, domain 1"/>
    <property type="match status" value="1"/>
</dbReference>
<feature type="compositionally biased region" description="Polar residues" evidence="3">
    <location>
        <begin position="602"/>
        <end position="613"/>
    </location>
</feature>
<dbReference type="SUPFAM" id="SSF48065">
    <property type="entry name" value="DBL homology domain (DH-domain)"/>
    <property type="match status" value="1"/>
</dbReference>
<dbReference type="InterPro" id="IPR011009">
    <property type="entry name" value="Kinase-like_dom_sf"/>
</dbReference>
<keyword evidence="1" id="KW-0175">Coiled coil</keyword>
<dbReference type="PANTHER" id="PTHR15653">
    <property type="entry name" value="STRIATIN"/>
    <property type="match status" value="1"/>
</dbReference>
<feature type="region of interest" description="Disordered" evidence="3">
    <location>
        <begin position="693"/>
        <end position="718"/>
    </location>
</feature>
<evidence type="ECO:0000313" key="7">
    <source>
        <dbReference type="Proteomes" id="UP000596902"/>
    </source>
</evidence>
<dbReference type="InterPro" id="IPR036322">
    <property type="entry name" value="WD40_repeat_dom_sf"/>
</dbReference>
<dbReference type="InterPro" id="IPR000219">
    <property type="entry name" value="DH_dom"/>
</dbReference>
<feature type="region of interest" description="Disordered" evidence="3">
    <location>
        <begin position="1"/>
        <end position="26"/>
    </location>
</feature>
<dbReference type="GO" id="GO:0005524">
    <property type="term" value="F:ATP binding"/>
    <property type="evidence" value="ECO:0007669"/>
    <property type="project" value="InterPro"/>
</dbReference>
<dbReference type="GO" id="GO:0005085">
    <property type="term" value="F:guanyl-nucleotide exchange factor activity"/>
    <property type="evidence" value="ECO:0007669"/>
    <property type="project" value="InterPro"/>
</dbReference>
<feature type="compositionally biased region" description="Low complexity" evidence="3">
    <location>
        <begin position="276"/>
        <end position="286"/>
    </location>
</feature>
<organism evidence="6 7">
    <name type="scientific">Alternaria burnsii</name>
    <dbReference type="NCBI Taxonomy" id="1187904"/>
    <lineage>
        <taxon>Eukaryota</taxon>
        <taxon>Fungi</taxon>
        <taxon>Dikarya</taxon>
        <taxon>Ascomycota</taxon>
        <taxon>Pezizomycotina</taxon>
        <taxon>Dothideomycetes</taxon>
        <taxon>Pleosporomycetidae</taxon>
        <taxon>Pleosporales</taxon>
        <taxon>Pleosporineae</taxon>
        <taxon>Pleosporaceae</taxon>
        <taxon>Alternaria</taxon>
        <taxon>Alternaria sect. Alternaria</taxon>
    </lineage>
</organism>
<dbReference type="PROSITE" id="PS50082">
    <property type="entry name" value="WD_REPEATS_2"/>
    <property type="match status" value="2"/>
</dbReference>
<keyword evidence="2" id="KW-0853">WD repeat</keyword>
<feature type="domain" description="DH" evidence="4">
    <location>
        <begin position="1300"/>
        <end position="1479"/>
    </location>
</feature>
<feature type="compositionally biased region" description="Basic and acidic residues" evidence="3">
    <location>
        <begin position="109"/>
        <end position="121"/>
    </location>
</feature>
<feature type="region of interest" description="Disordered" evidence="3">
    <location>
        <begin position="246"/>
        <end position="266"/>
    </location>
</feature>
<dbReference type="SUPFAM" id="SSF50978">
    <property type="entry name" value="WD40 repeat-like"/>
    <property type="match status" value="1"/>
</dbReference>
<dbReference type="GeneID" id="62207500"/>
<feature type="region of interest" description="Disordered" evidence="3">
    <location>
        <begin position="578"/>
        <end position="613"/>
    </location>
</feature>
<dbReference type="Pfam" id="PF00621">
    <property type="entry name" value="RhoGEF"/>
    <property type="match status" value="1"/>
</dbReference>
<evidence type="ECO:0000256" key="1">
    <source>
        <dbReference type="ARBA" id="ARBA00023054"/>
    </source>
</evidence>
<feature type="compositionally biased region" description="Acidic residues" evidence="3">
    <location>
        <begin position="2700"/>
        <end position="2713"/>
    </location>
</feature>
<evidence type="ECO:0008006" key="8">
    <source>
        <dbReference type="Google" id="ProtNLM"/>
    </source>
</evidence>